<dbReference type="EMBL" id="OMOF01000685">
    <property type="protein sequence ID" value="SPF53896.1"/>
    <property type="molecule type" value="Genomic_DNA"/>
</dbReference>
<accession>A0A2U3LPY0</accession>
<feature type="transmembrane region" description="Helical" evidence="1">
    <location>
        <begin position="6"/>
        <end position="26"/>
    </location>
</feature>
<reference evidence="3" key="1">
    <citation type="submission" date="2018-02" db="EMBL/GenBank/DDBJ databases">
        <authorList>
            <person name="Hausmann B."/>
        </authorList>
    </citation>
    <scope>NUCLEOTIDE SEQUENCE [LARGE SCALE GENOMIC DNA]</scope>
    <source>
        <strain evidence="3">Peat soil MAG SbF1</strain>
    </source>
</reference>
<evidence type="ECO:0000313" key="2">
    <source>
        <dbReference type="EMBL" id="SPF53896.1"/>
    </source>
</evidence>
<proteinExistence type="predicted"/>
<name>A0A2U3LPY0_9FIRM</name>
<keyword evidence="1" id="KW-1133">Transmembrane helix</keyword>
<dbReference type="InterPro" id="IPR014743">
    <property type="entry name" value="Cl-channel_core"/>
</dbReference>
<dbReference type="SUPFAM" id="SSF81340">
    <property type="entry name" value="Clc chloride channel"/>
    <property type="match status" value="1"/>
</dbReference>
<keyword evidence="1" id="KW-0472">Membrane</keyword>
<sequence length="46" mass="4878">MTGSFDHLLSLAVVSIVAYIVADLLVSKPIYDSAAEAPCHAINITF</sequence>
<dbReference type="AlphaFoldDB" id="A0A2U3LPY0"/>
<dbReference type="Proteomes" id="UP000238916">
    <property type="component" value="Unassembled WGS sequence"/>
</dbReference>
<gene>
    <name evidence="2" type="ORF">SBF1_7150005</name>
</gene>
<keyword evidence="1" id="KW-0812">Transmembrane</keyword>
<evidence type="ECO:0000256" key="1">
    <source>
        <dbReference type="SAM" id="Phobius"/>
    </source>
</evidence>
<protein>
    <submittedName>
        <fullName evidence="2">Uncharacterized protein</fullName>
    </submittedName>
</protein>
<organism evidence="2 3">
    <name type="scientific">Candidatus Desulfosporosinus infrequens</name>
    <dbReference type="NCBI Taxonomy" id="2043169"/>
    <lineage>
        <taxon>Bacteria</taxon>
        <taxon>Bacillati</taxon>
        <taxon>Bacillota</taxon>
        <taxon>Clostridia</taxon>
        <taxon>Eubacteriales</taxon>
        <taxon>Desulfitobacteriaceae</taxon>
        <taxon>Desulfosporosinus</taxon>
    </lineage>
</organism>
<evidence type="ECO:0000313" key="3">
    <source>
        <dbReference type="Proteomes" id="UP000238916"/>
    </source>
</evidence>